<reference evidence="2" key="2">
    <citation type="submission" date="2015-03" db="UniProtKB">
        <authorList>
            <consortium name="EnsemblPlants"/>
        </authorList>
    </citation>
    <scope>IDENTIFICATION</scope>
</reference>
<feature type="region of interest" description="Disordered" evidence="1">
    <location>
        <begin position="1"/>
        <end position="35"/>
    </location>
</feature>
<proteinExistence type="predicted"/>
<dbReference type="AlphaFoldDB" id="A0A0D3FD35"/>
<reference evidence="2" key="1">
    <citation type="journal article" date="2009" name="Rice">
        <title>De Novo Next Generation Sequencing of Plant Genomes.</title>
        <authorList>
            <person name="Rounsley S."/>
            <person name="Marri P.R."/>
            <person name="Yu Y."/>
            <person name="He R."/>
            <person name="Sisneros N."/>
            <person name="Goicoechea J.L."/>
            <person name="Lee S.J."/>
            <person name="Angelova A."/>
            <person name="Kudrna D."/>
            <person name="Luo M."/>
            <person name="Affourtit J."/>
            <person name="Desany B."/>
            <person name="Knight J."/>
            <person name="Niazi F."/>
            <person name="Egholm M."/>
            <person name="Wing R.A."/>
        </authorList>
    </citation>
    <scope>NUCLEOTIDE SEQUENCE [LARGE SCALE GENOMIC DNA]</scope>
    <source>
        <strain evidence="2">cv. IRGC 105608</strain>
    </source>
</reference>
<accession>A0A0D3FD35</accession>
<dbReference type="Gramene" id="OBART03G01550.1">
    <property type="protein sequence ID" value="OBART03G01550.1"/>
    <property type="gene ID" value="OBART03G01550"/>
</dbReference>
<evidence type="ECO:0000256" key="1">
    <source>
        <dbReference type="SAM" id="MobiDB-lite"/>
    </source>
</evidence>
<dbReference type="Proteomes" id="UP000026960">
    <property type="component" value="Chromosome 3"/>
</dbReference>
<dbReference type="HOGENOM" id="CLU_1698196_0_0_1"/>
<protein>
    <submittedName>
        <fullName evidence="2">Uncharacterized protein</fullName>
    </submittedName>
</protein>
<evidence type="ECO:0000313" key="3">
    <source>
        <dbReference type="Proteomes" id="UP000026960"/>
    </source>
</evidence>
<sequence>METGGTERQMRWEGEQKLEPLSPPAPARPRACTHASPACTRSARMRSEAQIDRFSRAWLGSPICTRGARLGWPCRQPNTKGLHPWMRASELLKNQLQFSIQIALTNLVQIFDNSSVSRMVRQECLLVNYFSSRNFACECDFLPHYTSTQIHYSNQ</sequence>
<dbReference type="PaxDb" id="65489-OBART03G01550.1"/>
<name>A0A0D3FD35_9ORYZ</name>
<feature type="compositionally biased region" description="Basic and acidic residues" evidence="1">
    <location>
        <begin position="8"/>
        <end position="18"/>
    </location>
</feature>
<dbReference type="EnsemblPlants" id="OBART03G01550.1">
    <property type="protein sequence ID" value="OBART03G01550.1"/>
    <property type="gene ID" value="OBART03G01550"/>
</dbReference>
<keyword evidence="3" id="KW-1185">Reference proteome</keyword>
<evidence type="ECO:0000313" key="2">
    <source>
        <dbReference type="EnsemblPlants" id="OBART03G01550.1"/>
    </source>
</evidence>
<organism evidence="2">
    <name type="scientific">Oryza barthii</name>
    <dbReference type="NCBI Taxonomy" id="65489"/>
    <lineage>
        <taxon>Eukaryota</taxon>
        <taxon>Viridiplantae</taxon>
        <taxon>Streptophyta</taxon>
        <taxon>Embryophyta</taxon>
        <taxon>Tracheophyta</taxon>
        <taxon>Spermatophyta</taxon>
        <taxon>Magnoliopsida</taxon>
        <taxon>Liliopsida</taxon>
        <taxon>Poales</taxon>
        <taxon>Poaceae</taxon>
        <taxon>BOP clade</taxon>
        <taxon>Oryzoideae</taxon>
        <taxon>Oryzeae</taxon>
        <taxon>Oryzinae</taxon>
        <taxon>Oryza</taxon>
    </lineage>
</organism>